<dbReference type="InterPro" id="IPR004864">
    <property type="entry name" value="LEA_2"/>
</dbReference>
<dbReference type="InterPro" id="IPR044839">
    <property type="entry name" value="NDR1-like"/>
</dbReference>
<evidence type="ECO:0000256" key="4">
    <source>
        <dbReference type="ARBA" id="ARBA00023136"/>
    </source>
</evidence>
<evidence type="ECO:0000313" key="7">
    <source>
        <dbReference type="EMBL" id="KAG0554924.1"/>
    </source>
</evidence>
<dbReference type="EMBL" id="CM026433">
    <property type="protein sequence ID" value="KAG0554924.1"/>
    <property type="molecule type" value="Genomic_DNA"/>
</dbReference>
<comment type="subcellular location">
    <subcellularLocation>
        <location evidence="1">Membrane</location>
        <topology evidence="1">Single-pass membrane protein</topology>
    </subcellularLocation>
</comment>
<evidence type="ECO:0000256" key="2">
    <source>
        <dbReference type="ARBA" id="ARBA00022692"/>
    </source>
</evidence>
<dbReference type="AlphaFoldDB" id="A0A8T0G994"/>
<dbReference type="PANTHER" id="PTHR31234">
    <property type="entry name" value="LATE EMBRYOGENESIS ABUNDANT (LEA) HYDROXYPROLINE-RICH GLYCOPROTEIN FAMILY"/>
    <property type="match status" value="1"/>
</dbReference>
<sequence>MGWNRLHRGEDIDGHPRGRHHRFRRCCIGMCTCILFIIVVLGLATLITWLVLRRPKATHYNIVSASVPTLAVVGDTSNLLTTSQVNAEFIYGLQAVNPNSRVGMEYDKFNVQTTYLGVDIGHTSIQGFRVGHSSSVTVTVTTLASGVVVNNIVGGGLKAQINRESVNVRVKIDTRARAHIGSYTSFWMWLHSECDLTVTPPSGSSPGTLITTNCENTG</sequence>
<keyword evidence="8" id="KW-1185">Reference proteome</keyword>
<comment type="caution">
    <text evidence="7">The sequence shown here is derived from an EMBL/GenBank/DDBJ whole genome shotgun (WGS) entry which is preliminary data.</text>
</comment>
<reference evidence="7" key="1">
    <citation type="submission" date="2020-06" db="EMBL/GenBank/DDBJ databases">
        <title>WGS assembly of Ceratodon purpureus strain R40.</title>
        <authorList>
            <person name="Carey S.B."/>
            <person name="Jenkins J."/>
            <person name="Shu S."/>
            <person name="Lovell J.T."/>
            <person name="Sreedasyam A."/>
            <person name="Maumus F."/>
            <person name="Tiley G.P."/>
            <person name="Fernandez-Pozo N."/>
            <person name="Barry K."/>
            <person name="Chen C."/>
            <person name="Wang M."/>
            <person name="Lipzen A."/>
            <person name="Daum C."/>
            <person name="Saski C.A."/>
            <person name="Payton A.C."/>
            <person name="Mcbreen J.C."/>
            <person name="Conrad R.E."/>
            <person name="Kollar L.M."/>
            <person name="Olsson S."/>
            <person name="Huttunen S."/>
            <person name="Landis J.B."/>
            <person name="Wickett N.J."/>
            <person name="Johnson M.G."/>
            <person name="Rensing S.A."/>
            <person name="Grimwood J."/>
            <person name="Schmutz J."/>
            <person name="Mcdaniel S.F."/>
        </authorList>
    </citation>
    <scope>NUCLEOTIDE SEQUENCE</scope>
    <source>
        <strain evidence="7">R40</strain>
    </source>
</reference>
<dbReference type="PANTHER" id="PTHR31234:SF2">
    <property type="entry name" value="OS05G0199100 PROTEIN"/>
    <property type="match status" value="1"/>
</dbReference>
<evidence type="ECO:0000256" key="3">
    <source>
        <dbReference type="ARBA" id="ARBA00022989"/>
    </source>
</evidence>
<dbReference type="Proteomes" id="UP000822688">
    <property type="component" value="Chromosome 12"/>
</dbReference>
<keyword evidence="4 5" id="KW-0472">Membrane</keyword>
<evidence type="ECO:0000256" key="5">
    <source>
        <dbReference type="SAM" id="Phobius"/>
    </source>
</evidence>
<dbReference type="OrthoDB" id="1426517at2759"/>
<keyword evidence="2 5" id="KW-0812">Transmembrane</keyword>
<evidence type="ECO:0000313" key="8">
    <source>
        <dbReference type="Proteomes" id="UP000822688"/>
    </source>
</evidence>
<keyword evidence="3 5" id="KW-1133">Transmembrane helix</keyword>
<gene>
    <name evidence="7" type="ORF">KC19_12G130600</name>
</gene>
<protein>
    <recommendedName>
        <fullName evidence="6">Late embryogenesis abundant protein LEA-2 subgroup domain-containing protein</fullName>
    </recommendedName>
</protein>
<organism evidence="7 8">
    <name type="scientific">Ceratodon purpureus</name>
    <name type="common">Fire moss</name>
    <name type="synonym">Dicranum purpureum</name>
    <dbReference type="NCBI Taxonomy" id="3225"/>
    <lineage>
        <taxon>Eukaryota</taxon>
        <taxon>Viridiplantae</taxon>
        <taxon>Streptophyta</taxon>
        <taxon>Embryophyta</taxon>
        <taxon>Bryophyta</taxon>
        <taxon>Bryophytina</taxon>
        <taxon>Bryopsida</taxon>
        <taxon>Dicranidae</taxon>
        <taxon>Pseudoditrichales</taxon>
        <taxon>Ditrichaceae</taxon>
        <taxon>Ceratodon</taxon>
    </lineage>
</organism>
<evidence type="ECO:0000259" key="6">
    <source>
        <dbReference type="Pfam" id="PF03168"/>
    </source>
</evidence>
<feature type="transmembrane region" description="Helical" evidence="5">
    <location>
        <begin position="27"/>
        <end position="52"/>
    </location>
</feature>
<name>A0A8T0G994_CERPU</name>
<dbReference type="GO" id="GO:0098542">
    <property type="term" value="P:defense response to other organism"/>
    <property type="evidence" value="ECO:0007669"/>
    <property type="project" value="InterPro"/>
</dbReference>
<evidence type="ECO:0000256" key="1">
    <source>
        <dbReference type="ARBA" id="ARBA00004167"/>
    </source>
</evidence>
<proteinExistence type="predicted"/>
<dbReference type="GO" id="GO:0005886">
    <property type="term" value="C:plasma membrane"/>
    <property type="evidence" value="ECO:0007669"/>
    <property type="project" value="TreeGrafter"/>
</dbReference>
<feature type="domain" description="Late embryogenesis abundant protein LEA-2 subgroup" evidence="6">
    <location>
        <begin position="97"/>
        <end position="194"/>
    </location>
</feature>
<dbReference type="Pfam" id="PF03168">
    <property type="entry name" value="LEA_2"/>
    <property type="match status" value="1"/>
</dbReference>
<accession>A0A8T0G994</accession>